<gene>
    <name evidence="7" type="ORF">G7Y85_13320</name>
</gene>
<evidence type="ECO:0000259" key="6">
    <source>
        <dbReference type="PROSITE" id="PS50949"/>
    </source>
</evidence>
<comment type="similarity">
    <text evidence="1">In the C-terminal section; belongs to the class-I pyridoxal-phosphate-dependent aminotransferase family.</text>
</comment>
<keyword evidence="4" id="KW-0238">DNA-binding</keyword>
<proteinExistence type="inferred from homology"/>
<dbReference type="InterPro" id="IPR015421">
    <property type="entry name" value="PyrdxlP-dep_Trfase_major"/>
</dbReference>
<dbReference type="InterPro" id="IPR036390">
    <property type="entry name" value="WH_DNA-bd_sf"/>
</dbReference>
<dbReference type="Gene3D" id="3.90.1150.10">
    <property type="entry name" value="Aspartate Aminotransferase, domain 1"/>
    <property type="match status" value="1"/>
</dbReference>
<evidence type="ECO:0000313" key="7">
    <source>
        <dbReference type="EMBL" id="NGY05748.1"/>
    </source>
</evidence>
<dbReference type="InterPro" id="IPR000524">
    <property type="entry name" value="Tscrpt_reg_HTH_GntR"/>
</dbReference>
<keyword evidence="7" id="KW-0808">Transferase</keyword>
<dbReference type="PROSITE" id="PS50949">
    <property type="entry name" value="HTH_GNTR"/>
    <property type="match status" value="1"/>
</dbReference>
<dbReference type="PANTHER" id="PTHR46577">
    <property type="entry name" value="HTH-TYPE TRANSCRIPTIONAL REGULATORY PROTEIN GABR"/>
    <property type="match status" value="1"/>
</dbReference>
<dbReference type="CDD" id="cd07377">
    <property type="entry name" value="WHTH_GntR"/>
    <property type="match status" value="1"/>
</dbReference>
<keyword evidence="3" id="KW-0805">Transcription regulation</keyword>
<dbReference type="SMART" id="SM00345">
    <property type="entry name" value="HTH_GNTR"/>
    <property type="match status" value="1"/>
</dbReference>
<feature type="domain" description="HTH gntR-type" evidence="6">
    <location>
        <begin position="11"/>
        <end position="79"/>
    </location>
</feature>
<keyword evidence="7" id="KW-0032">Aminotransferase</keyword>
<keyword evidence="8" id="KW-1185">Reference proteome</keyword>
<dbReference type="InterPro" id="IPR036388">
    <property type="entry name" value="WH-like_DNA-bd_sf"/>
</dbReference>
<evidence type="ECO:0000313" key="8">
    <source>
        <dbReference type="Proteomes" id="UP000472676"/>
    </source>
</evidence>
<dbReference type="InterPro" id="IPR015424">
    <property type="entry name" value="PyrdxlP-dep_Trfase"/>
</dbReference>
<reference evidence="7 8" key="1">
    <citation type="journal article" date="2014" name="Int. J. Syst. Evol. Microbiol.">
        <title>Solimonas terrae sp. nov., isolated from soil.</title>
        <authorList>
            <person name="Kim S.J."/>
            <person name="Moon J.Y."/>
            <person name="Weon H.Y."/>
            <person name="Ahn J.H."/>
            <person name="Chen W.M."/>
            <person name="Kwon S.W."/>
        </authorList>
    </citation>
    <scope>NUCLEOTIDE SEQUENCE [LARGE SCALE GENOMIC DNA]</scope>
    <source>
        <strain evidence="7 8">KIS83-12</strain>
    </source>
</reference>
<dbReference type="EMBL" id="JAAMOW010000006">
    <property type="protein sequence ID" value="NGY05748.1"/>
    <property type="molecule type" value="Genomic_DNA"/>
</dbReference>
<dbReference type="InterPro" id="IPR051446">
    <property type="entry name" value="HTH_trans_reg/aminotransferase"/>
</dbReference>
<name>A0A6M2BTG2_9GAMM</name>
<dbReference type="Gene3D" id="1.10.10.10">
    <property type="entry name" value="Winged helix-like DNA-binding domain superfamily/Winged helix DNA-binding domain"/>
    <property type="match status" value="1"/>
</dbReference>
<organism evidence="7 8">
    <name type="scientific">Solimonas terrae</name>
    <dbReference type="NCBI Taxonomy" id="1396819"/>
    <lineage>
        <taxon>Bacteria</taxon>
        <taxon>Pseudomonadati</taxon>
        <taxon>Pseudomonadota</taxon>
        <taxon>Gammaproteobacteria</taxon>
        <taxon>Nevskiales</taxon>
        <taxon>Nevskiaceae</taxon>
        <taxon>Solimonas</taxon>
    </lineage>
</organism>
<sequence length="479" mass="52578">MEQASTADRDTPRYVGVANEIAAQIASGQLAVGERVPSVRALARQKRLSPTTALAALRHLEQRGEIEARPQSGYYVRQRPQLLPSLDMSRTAKRPRAVAVNSLFARLVNDVASPELIPLGSAVPEHDWYPARLLQRALASATRRRPQWLSEYGYYFGVDSLRHEIARLYAGLGCTVDADEVLITNGCMEALNLALRAVARPGDVIAVESPTFFGFLQIIESLGMKALEIATHPRDGLSIDALRQVLENSETPVRALLVAANVGNPLGTTIPPERRRELLRLCARHRVVIVEDDVYGDLHFAASRPPPLRALDPDAQVLLCASFSKTLAPGMRIGWVIGGAMTESLRLAKFVNSVATPAALQQAVADVLKRRTHARHLQGLRRACQQQIGRFSELIEQGFPAGTRLSRPQGGFVLWLELPACIDVLELHERALLDNISFAPGPLFSSSGRYRNALRLNCGRELTPPVIKALRRLGQLAGR</sequence>
<evidence type="ECO:0000256" key="4">
    <source>
        <dbReference type="ARBA" id="ARBA00023125"/>
    </source>
</evidence>
<dbReference type="CDD" id="cd00609">
    <property type="entry name" value="AAT_like"/>
    <property type="match status" value="1"/>
</dbReference>
<keyword evidence="2" id="KW-0663">Pyridoxal phosphate</keyword>
<accession>A0A6M2BTG2</accession>
<dbReference type="SUPFAM" id="SSF53383">
    <property type="entry name" value="PLP-dependent transferases"/>
    <property type="match status" value="1"/>
</dbReference>
<dbReference type="SUPFAM" id="SSF46785">
    <property type="entry name" value="Winged helix' DNA-binding domain"/>
    <property type="match status" value="1"/>
</dbReference>
<dbReference type="Pfam" id="PF00392">
    <property type="entry name" value="GntR"/>
    <property type="match status" value="1"/>
</dbReference>
<comment type="caution">
    <text evidence="7">The sequence shown here is derived from an EMBL/GenBank/DDBJ whole genome shotgun (WGS) entry which is preliminary data.</text>
</comment>
<evidence type="ECO:0000256" key="1">
    <source>
        <dbReference type="ARBA" id="ARBA00005384"/>
    </source>
</evidence>
<dbReference type="Proteomes" id="UP000472676">
    <property type="component" value="Unassembled WGS sequence"/>
</dbReference>
<protein>
    <submittedName>
        <fullName evidence="7">PLP-dependent aminotransferase family protein</fullName>
    </submittedName>
</protein>
<dbReference type="PANTHER" id="PTHR46577:SF2">
    <property type="entry name" value="TRANSCRIPTIONAL REGULATORY PROTEIN"/>
    <property type="match status" value="1"/>
</dbReference>
<keyword evidence="5" id="KW-0804">Transcription</keyword>
<dbReference type="InterPro" id="IPR015422">
    <property type="entry name" value="PyrdxlP-dep_Trfase_small"/>
</dbReference>
<dbReference type="GO" id="GO:0030170">
    <property type="term" value="F:pyridoxal phosphate binding"/>
    <property type="evidence" value="ECO:0007669"/>
    <property type="project" value="InterPro"/>
</dbReference>
<dbReference type="GO" id="GO:0003700">
    <property type="term" value="F:DNA-binding transcription factor activity"/>
    <property type="evidence" value="ECO:0007669"/>
    <property type="project" value="InterPro"/>
</dbReference>
<evidence type="ECO:0000256" key="2">
    <source>
        <dbReference type="ARBA" id="ARBA00022898"/>
    </source>
</evidence>
<dbReference type="RefSeq" id="WP_166257832.1">
    <property type="nucleotide sequence ID" value="NZ_JAAMOW010000006.1"/>
</dbReference>
<dbReference type="GO" id="GO:0003677">
    <property type="term" value="F:DNA binding"/>
    <property type="evidence" value="ECO:0007669"/>
    <property type="project" value="UniProtKB-KW"/>
</dbReference>
<dbReference type="Gene3D" id="3.40.640.10">
    <property type="entry name" value="Type I PLP-dependent aspartate aminotransferase-like (Major domain)"/>
    <property type="match status" value="1"/>
</dbReference>
<dbReference type="AlphaFoldDB" id="A0A6M2BTG2"/>
<dbReference type="Pfam" id="PF00155">
    <property type="entry name" value="Aminotran_1_2"/>
    <property type="match status" value="1"/>
</dbReference>
<dbReference type="GO" id="GO:0008483">
    <property type="term" value="F:transaminase activity"/>
    <property type="evidence" value="ECO:0007669"/>
    <property type="project" value="UniProtKB-KW"/>
</dbReference>
<evidence type="ECO:0000256" key="5">
    <source>
        <dbReference type="ARBA" id="ARBA00023163"/>
    </source>
</evidence>
<dbReference type="InterPro" id="IPR004839">
    <property type="entry name" value="Aminotransferase_I/II_large"/>
</dbReference>
<evidence type="ECO:0000256" key="3">
    <source>
        <dbReference type="ARBA" id="ARBA00023015"/>
    </source>
</evidence>